<dbReference type="InterPro" id="IPR001810">
    <property type="entry name" value="F-box_dom"/>
</dbReference>
<comment type="caution">
    <text evidence="2">The sequence shown here is derived from an EMBL/GenBank/DDBJ whole genome shotgun (WGS) entry which is preliminary data.</text>
</comment>
<reference evidence="2" key="1">
    <citation type="submission" date="2022-07" db="EMBL/GenBank/DDBJ databases">
        <authorList>
            <person name="Macas J."/>
            <person name="Novak P."/>
            <person name="Neumann P."/>
        </authorList>
    </citation>
    <scope>NUCLEOTIDE SEQUENCE</scope>
</reference>
<evidence type="ECO:0000313" key="2">
    <source>
        <dbReference type="EMBL" id="CAH9119630.1"/>
    </source>
</evidence>
<dbReference type="Pfam" id="PF08387">
    <property type="entry name" value="FBD"/>
    <property type="match status" value="1"/>
</dbReference>
<feature type="domain" description="FBD" evidence="1">
    <location>
        <begin position="345"/>
        <end position="416"/>
    </location>
</feature>
<dbReference type="SMART" id="SM00579">
    <property type="entry name" value="FBD"/>
    <property type="match status" value="1"/>
</dbReference>
<dbReference type="PANTHER" id="PTHR31639">
    <property type="entry name" value="F-BOX PROTEIN-LIKE"/>
    <property type="match status" value="1"/>
</dbReference>
<protein>
    <recommendedName>
        <fullName evidence="1">FBD domain-containing protein</fullName>
    </recommendedName>
</protein>
<gene>
    <name evidence="2" type="ORF">CEURO_LOCUS22402</name>
</gene>
<dbReference type="OrthoDB" id="629734at2759"/>
<proteinExistence type="predicted"/>
<sequence>MDLERDFISDLPQSIIETILVKLPLRDAVITSALSSKWRYKWSSITELVFDDMCVIPICCDQSVVERTLVHFVTRFLLLHDGPIHKFALSSKYLSSKPYIDQWLLFLSRKDVKELSIELGEPEWFRAPSYLFSFQKLTHLELIRCELNPPLNFKGFSCLKHLNLQQAIMPPCDIENLISSCSLLENLTLSYFDSFELTIRAPKLRYLNLEGEFKEIFLENTPNLVTVSVAMYMTDDNAEHFEQSSGCNFEKFLGNVPNLEQLTGHIYFTKYLSIGNDRESKRMIHHHLKVIELHQVSFEDLDEILVVLRLISGSPNLEQLHISGSTYTTTDYEDLQIWEKWLPANCEFKKLKFVKMTDFFAMLHEMAFIKFLLAHSPVLESVTVTPSFCIADRQLKALIDLLSYRRASPLATIRFAQTQS</sequence>
<evidence type="ECO:0000313" key="3">
    <source>
        <dbReference type="Proteomes" id="UP001152484"/>
    </source>
</evidence>
<dbReference type="Pfam" id="PF24758">
    <property type="entry name" value="LRR_At5g56370"/>
    <property type="match status" value="1"/>
</dbReference>
<dbReference type="InterPro" id="IPR006566">
    <property type="entry name" value="FBD"/>
</dbReference>
<dbReference type="InterPro" id="IPR055411">
    <property type="entry name" value="LRR_FXL15/At3g58940/PEG3-like"/>
</dbReference>
<dbReference type="PANTHER" id="PTHR31639:SF237">
    <property type="entry name" value="F-BOX DOMAIN-CONTAINING PROTEIN"/>
    <property type="match status" value="1"/>
</dbReference>
<name>A0A9P0ZZE9_CUSEU</name>
<dbReference type="AlphaFoldDB" id="A0A9P0ZZE9"/>
<dbReference type="Proteomes" id="UP001152484">
    <property type="component" value="Unassembled WGS sequence"/>
</dbReference>
<organism evidence="2 3">
    <name type="scientific">Cuscuta europaea</name>
    <name type="common">European dodder</name>
    <dbReference type="NCBI Taxonomy" id="41803"/>
    <lineage>
        <taxon>Eukaryota</taxon>
        <taxon>Viridiplantae</taxon>
        <taxon>Streptophyta</taxon>
        <taxon>Embryophyta</taxon>
        <taxon>Tracheophyta</taxon>
        <taxon>Spermatophyta</taxon>
        <taxon>Magnoliopsida</taxon>
        <taxon>eudicotyledons</taxon>
        <taxon>Gunneridae</taxon>
        <taxon>Pentapetalae</taxon>
        <taxon>asterids</taxon>
        <taxon>lamiids</taxon>
        <taxon>Solanales</taxon>
        <taxon>Convolvulaceae</taxon>
        <taxon>Cuscuteae</taxon>
        <taxon>Cuscuta</taxon>
        <taxon>Cuscuta subgen. Cuscuta</taxon>
    </lineage>
</organism>
<evidence type="ECO:0000259" key="1">
    <source>
        <dbReference type="SMART" id="SM00579"/>
    </source>
</evidence>
<dbReference type="InterPro" id="IPR032675">
    <property type="entry name" value="LRR_dom_sf"/>
</dbReference>
<accession>A0A9P0ZZE9</accession>
<dbReference type="InterPro" id="IPR036047">
    <property type="entry name" value="F-box-like_dom_sf"/>
</dbReference>
<keyword evidence="3" id="KW-1185">Reference proteome</keyword>
<dbReference type="SUPFAM" id="SSF52047">
    <property type="entry name" value="RNI-like"/>
    <property type="match status" value="1"/>
</dbReference>
<dbReference type="SUPFAM" id="SSF81383">
    <property type="entry name" value="F-box domain"/>
    <property type="match status" value="1"/>
</dbReference>
<dbReference type="EMBL" id="CAMAPE010000080">
    <property type="protein sequence ID" value="CAH9119630.1"/>
    <property type="molecule type" value="Genomic_DNA"/>
</dbReference>
<dbReference type="Gene3D" id="3.80.10.10">
    <property type="entry name" value="Ribonuclease Inhibitor"/>
    <property type="match status" value="1"/>
</dbReference>
<dbReference type="Pfam" id="PF00646">
    <property type="entry name" value="F-box"/>
    <property type="match status" value="1"/>
</dbReference>